<protein>
    <submittedName>
        <fullName evidence="1">Uncharacterized protein</fullName>
    </submittedName>
</protein>
<dbReference type="AlphaFoldDB" id="A0A9X0QD53"/>
<accession>A0A9X0QD53</accession>
<name>A0A9X0QD53_9BACT</name>
<keyword evidence="2" id="KW-1185">Reference proteome</keyword>
<reference evidence="1 2" key="1">
    <citation type="submission" date="2020-08" db="EMBL/GenBank/DDBJ databases">
        <title>Genomic Encyclopedia of Type Strains, Phase IV (KMG-V): Genome sequencing to study the core and pangenomes of soil and plant-associated prokaryotes.</title>
        <authorList>
            <person name="Whitman W."/>
        </authorList>
    </citation>
    <scope>NUCLEOTIDE SEQUENCE [LARGE SCALE GENOMIC DNA]</scope>
    <source>
        <strain evidence="1 2">X5P2</strain>
    </source>
</reference>
<gene>
    <name evidence="1" type="ORF">HDF14_001660</name>
</gene>
<evidence type="ECO:0000313" key="2">
    <source>
        <dbReference type="Proteomes" id="UP000535182"/>
    </source>
</evidence>
<evidence type="ECO:0000313" key="1">
    <source>
        <dbReference type="EMBL" id="MBB5328054.1"/>
    </source>
</evidence>
<dbReference type="EMBL" id="JACHEB010000003">
    <property type="protein sequence ID" value="MBB5328054.1"/>
    <property type="molecule type" value="Genomic_DNA"/>
</dbReference>
<proteinExistence type="predicted"/>
<organism evidence="1 2">
    <name type="scientific">Tunturiibacter gelidiferens</name>
    <dbReference type="NCBI Taxonomy" id="3069689"/>
    <lineage>
        <taxon>Bacteria</taxon>
        <taxon>Pseudomonadati</taxon>
        <taxon>Acidobacteriota</taxon>
        <taxon>Terriglobia</taxon>
        <taxon>Terriglobales</taxon>
        <taxon>Acidobacteriaceae</taxon>
        <taxon>Tunturiibacter</taxon>
    </lineage>
</organism>
<dbReference type="Proteomes" id="UP000535182">
    <property type="component" value="Unassembled WGS sequence"/>
</dbReference>
<comment type="caution">
    <text evidence="1">The sequence shown here is derived from an EMBL/GenBank/DDBJ whole genome shotgun (WGS) entry which is preliminary data.</text>
</comment>
<sequence>MDETIDVVAGGVGGGGSRSVFGYSAKDVVGEAYVEFVGAAGQDVDLKMVLAKRHCGRISKGKSNCNRRFLRFAAE</sequence>
<dbReference type="RefSeq" id="WP_313899515.1">
    <property type="nucleotide sequence ID" value="NZ_JACHEB010000003.1"/>
</dbReference>